<gene>
    <name evidence="10" type="primary">cobT</name>
    <name evidence="11" type="ORF">DFP86_107177</name>
</gene>
<evidence type="ECO:0000256" key="10">
    <source>
        <dbReference type="HAMAP-Rule" id="MF_00230"/>
    </source>
</evidence>
<dbReference type="EC" id="2.4.2.21" evidence="3 10"/>
<dbReference type="CDD" id="cd02439">
    <property type="entry name" value="DMB-PRT_CobT"/>
    <property type="match status" value="1"/>
</dbReference>
<reference evidence="11 12" key="1">
    <citation type="submission" date="2019-03" db="EMBL/GenBank/DDBJ databases">
        <title>Genomic Encyclopedia of Type Strains, Phase III (KMG-III): the genomes of soil and plant-associated and newly described type strains.</title>
        <authorList>
            <person name="Whitman W."/>
        </authorList>
    </citation>
    <scope>NUCLEOTIDE SEQUENCE [LARGE SCALE GENOMIC DNA]</scope>
    <source>
        <strain evidence="11 12">CECT 8976</strain>
    </source>
</reference>
<dbReference type="Gene3D" id="1.10.1610.10">
    <property type="match status" value="1"/>
</dbReference>
<evidence type="ECO:0000256" key="6">
    <source>
        <dbReference type="ARBA" id="ARBA00022676"/>
    </source>
</evidence>
<evidence type="ECO:0000256" key="9">
    <source>
        <dbReference type="ARBA" id="ARBA00047340"/>
    </source>
</evidence>
<evidence type="ECO:0000256" key="1">
    <source>
        <dbReference type="ARBA" id="ARBA00005049"/>
    </source>
</evidence>
<dbReference type="OrthoDB" id="9781491at2"/>
<dbReference type="HAMAP" id="MF_00230">
    <property type="entry name" value="CobT"/>
    <property type="match status" value="1"/>
</dbReference>
<evidence type="ECO:0000256" key="3">
    <source>
        <dbReference type="ARBA" id="ARBA00011991"/>
    </source>
</evidence>
<dbReference type="EMBL" id="SNZP01000007">
    <property type="protein sequence ID" value="TDR79811.1"/>
    <property type="molecule type" value="Genomic_DNA"/>
</dbReference>
<evidence type="ECO:0000313" key="11">
    <source>
        <dbReference type="EMBL" id="TDR79811.1"/>
    </source>
</evidence>
<evidence type="ECO:0000256" key="8">
    <source>
        <dbReference type="ARBA" id="ARBA00030686"/>
    </source>
</evidence>
<dbReference type="Gene3D" id="3.40.50.10210">
    <property type="match status" value="1"/>
</dbReference>
<dbReference type="UniPathway" id="UPA00061">
    <property type="reaction ID" value="UER00516"/>
</dbReference>
<comment type="similarity">
    <text evidence="2 10">Belongs to the CobT family.</text>
</comment>
<proteinExistence type="inferred from homology"/>
<dbReference type="Pfam" id="PF02277">
    <property type="entry name" value="DBI_PRT"/>
    <property type="match status" value="1"/>
</dbReference>
<keyword evidence="5 10" id="KW-0169">Cobalamin biosynthesis</keyword>
<organism evidence="11 12">
    <name type="scientific">Paludibacterium purpuratum</name>
    <dbReference type="NCBI Taxonomy" id="1144873"/>
    <lineage>
        <taxon>Bacteria</taxon>
        <taxon>Pseudomonadati</taxon>
        <taxon>Pseudomonadota</taxon>
        <taxon>Betaproteobacteria</taxon>
        <taxon>Neisseriales</taxon>
        <taxon>Chromobacteriaceae</taxon>
        <taxon>Paludibacterium</taxon>
    </lineage>
</organism>
<dbReference type="Proteomes" id="UP000295611">
    <property type="component" value="Unassembled WGS sequence"/>
</dbReference>
<evidence type="ECO:0000313" key="12">
    <source>
        <dbReference type="Proteomes" id="UP000295611"/>
    </source>
</evidence>
<feature type="active site" description="Proton acceptor" evidence="10">
    <location>
        <position position="310"/>
    </location>
</feature>
<keyword evidence="7 10" id="KW-0808">Transferase</keyword>
<dbReference type="GO" id="GO:0009236">
    <property type="term" value="P:cobalamin biosynthetic process"/>
    <property type="evidence" value="ECO:0007669"/>
    <property type="project" value="UniProtKB-UniRule"/>
</dbReference>
<evidence type="ECO:0000256" key="4">
    <source>
        <dbReference type="ARBA" id="ARBA00015486"/>
    </source>
</evidence>
<keyword evidence="12" id="KW-1185">Reference proteome</keyword>
<accession>A0A4R7B5E1</accession>
<dbReference type="InterPro" id="IPR036087">
    <property type="entry name" value="Nict_dMeBzImd_PRibTrfase_sf"/>
</dbReference>
<protein>
    <recommendedName>
        <fullName evidence="4 10">Nicotinate-nucleotide--dimethylbenzimidazole phosphoribosyltransferase</fullName>
        <shortName evidence="10">NN:DBI PRT</shortName>
        <ecNumber evidence="3 10">2.4.2.21</ecNumber>
    </recommendedName>
    <alternativeName>
        <fullName evidence="8 10">N(1)-alpha-phosphoribosyltransferase</fullName>
    </alternativeName>
</protein>
<comment type="pathway">
    <text evidence="1 10">Nucleoside biosynthesis; alpha-ribazole biosynthesis; alpha-ribazole from 5,6-dimethylbenzimidazole: step 1/2.</text>
</comment>
<dbReference type="InterPro" id="IPR003200">
    <property type="entry name" value="Nict_dMeBzImd_PRibTrfase"/>
</dbReference>
<comment type="catalytic activity">
    <reaction evidence="9 10">
        <text>5,6-dimethylbenzimidazole + nicotinate beta-D-ribonucleotide = alpha-ribazole 5'-phosphate + nicotinate + H(+)</text>
        <dbReference type="Rhea" id="RHEA:11196"/>
        <dbReference type="ChEBI" id="CHEBI:15378"/>
        <dbReference type="ChEBI" id="CHEBI:15890"/>
        <dbReference type="ChEBI" id="CHEBI:32544"/>
        <dbReference type="ChEBI" id="CHEBI:57502"/>
        <dbReference type="ChEBI" id="CHEBI:57918"/>
        <dbReference type="EC" id="2.4.2.21"/>
    </reaction>
</comment>
<keyword evidence="6 10" id="KW-0328">Glycosyltransferase</keyword>
<dbReference type="InterPro" id="IPR017846">
    <property type="entry name" value="Nict_dMeBzImd_PRibTrfase_bact"/>
</dbReference>
<dbReference type="NCBIfam" id="TIGR03160">
    <property type="entry name" value="cobT_DBIPRT"/>
    <property type="match status" value="1"/>
</dbReference>
<dbReference type="NCBIfam" id="NF000996">
    <property type="entry name" value="PRK00105.1"/>
    <property type="match status" value="1"/>
</dbReference>
<dbReference type="FunFam" id="3.40.50.10210:FF:000001">
    <property type="entry name" value="Nicotinate-nucleotide--dimethylbenzimidazole phosphoribosyltransferase"/>
    <property type="match status" value="1"/>
</dbReference>
<evidence type="ECO:0000256" key="2">
    <source>
        <dbReference type="ARBA" id="ARBA00007110"/>
    </source>
</evidence>
<comment type="function">
    <text evidence="10">Catalyzes the synthesis of alpha-ribazole-5'-phosphate from nicotinate mononucleotide (NAMN) and 5,6-dimethylbenzimidazole (DMB).</text>
</comment>
<dbReference type="PANTHER" id="PTHR43463:SF1">
    <property type="entry name" value="NICOTINATE-NUCLEOTIDE--DIMETHYLBENZIMIDAZOLE PHOSPHORIBOSYLTRANSFERASE"/>
    <property type="match status" value="1"/>
</dbReference>
<dbReference type="PANTHER" id="PTHR43463">
    <property type="entry name" value="NICOTINATE-NUCLEOTIDE--DIMETHYLBENZIMIDAZOLE PHOSPHORIBOSYLTRANSFERASE"/>
    <property type="match status" value="1"/>
</dbReference>
<comment type="caution">
    <text evidence="11">The sequence shown here is derived from an EMBL/GenBank/DDBJ whole genome shotgun (WGS) entry which is preliminary data.</text>
</comment>
<dbReference type="SUPFAM" id="SSF52733">
    <property type="entry name" value="Nicotinate mononucleotide:5,6-dimethylbenzimidazole phosphoribosyltransferase (CobT)"/>
    <property type="match status" value="1"/>
</dbReference>
<evidence type="ECO:0000256" key="7">
    <source>
        <dbReference type="ARBA" id="ARBA00022679"/>
    </source>
</evidence>
<dbReference type="InterPro" id="IPR023195">
    <property type="entry name" value="Nict_dMeBzImd_PRibTrfase_N"/>
</dbReference>
<evidence type="ECO:0000256" key="5">
    <source>
        <dbReference type="ARBA" id="ARBA00022573"/>
    </source>
</evidence>
<name>A0A4R7B5E1_9NEIS</name>
<dbReference type="GO" id="GO:0008939">
    <property type="term" value="F:nicotinate-nucleotide-dimethylbenzimidazole phosphoribosyltransferase activity"/>
    <property type="evidence" value="ECO:0007669"/>
    <property type="project" value="UniProtKB-UniRule"/>
</dbReference>
<sequence>MLIPQISPIADAALSARLKAAIDNKTKPLGSLGRLETLALQIGLIQQTVDVTVERPAMVIYAADHGVTDERISLYPPCVTRQMVENFLAGGAASSVLARQNGFEVHIVDGGVDHDFGARPGLIDCKVRRGSRNFVNEPAMTRAECELAMQRAMTVVDGLAGNVVAFGEKGIGNTTPSAALMHLMTGIPLAECVGAGTGLNRDGIAHKQRVIERALARHGTPQDPMDIMATYGGIEIAMMAAGMIQAARRRMVVLIDGFIATSALLVALKLRPALIDYCVFSHCSDEHGHTQMLRHLGVEPLLHLNLRLGEATGCALAMPYVHAAVNFLRQMATFEAAAVSEALA</sequence>
<dbReference type="AlphaFoldDB" id="A0A4R7B5E1"/>